<dbReference type="AlphaFoldDB" id="A0A366D0C2"/>
<reference evidence="1 2" key="1">
    <citation type="submission" date="2018-06" db="EMBL/GenBank/DDBJ databases">
        <title>Genomic Encyclopedia of Type Strains, Phase III (KMG-III): the genomes of soil and plant-associated and newly described type strains.</title>
        <authorList>
            <person name="Whitman W."/>
        </authorList>
    </citation>
    <scope>NUCLEOTIDE SEQUENCE [LARGE SCALE GENOMIC DNA]</scope>
    <source>
        <strain evidence="1 2">CECT 7732</strain>
    </source>
</reference>
<protein>
    <submittedName>
        <fullName evidence="1">Putative lipoprotein</fullName>
    </submittedName>
</protein>
<name>A0A366D0C2_9GAMM</name>
<organism evidence="1 2">
    <name type="scientific">Marinomonas aquiplantarum</name>
    <dbReference type="NCBI Taxonomy" id="491951"/>
    <lineage>
        <taxon>Bacteria</taxon>
        <taxon>Pseudomonadati</taxon>
        <taxon>Pseudomonadota</taxon>
        <taxon>Gammaproteobacteria</taxon>
        <taxon>Oceanospirillales</taxon>
        <taxon>Oceanospirillaceae</taxon>
        <taxon>Marinomonas</taxon>
    </lineage>
</organism>
<comment type="caution">
    <text evidence="1">The sequence shown here is derived from an EMBL/GenBank/DDBJ whole genome shotgun (WGS) entry which is preliminary data.</text>
</comment>
<dbReference type="InterPro" id="IPR036215">
    <property type="entry name" value="TM0957-like_sf"/>
</dbReference>
<proteinExistence type="predicted"/>
<accession>A0A366D0C2</accession>
<dbReference type="InterPro" id="IPR014582">
    <property type="entry name" value="UCP033535_lipo"/>
</dbReference>
<dbReference type="PIRSF" id="PIRSF033535">
    <property type="entry name" value="UCP033535_plp"/>
    <property type="match status" value="1"/>
</dbReference>
<dbReference type="SUPFAM" id="SSF141318">
    <property type="entry name" value="TM0957-like"/>
    <property type="match status" value="1"/>
</dbReference>
<dbReference type="Proteomes" id="UP000252086">
    <property type="component" value="Unassembled WGS sequence"/>
</dbReference>
<evidence type="ECO:0000313" key="2">
    <source>
        <dbReference type="Proteomes" id="UP000252086"/>
    </source>
</evidence>
<sequence length="197" mass="21347">MMSNYSVFKVLLLSLALVGLVGCHVVDLDENGEPIIPMSAADAELLKNMTPNAIADKLWPSIKKDAQHNAVALSSIEKDSSVVSFVRFQGVVSRFDESKLKTSLVVNSAGYDIALQFGKIIKGNSIRDAASMISFNQFKNQIQFAQLSKSLNKKAIAQVVKPDSSWVDQPVSVLAAVTIKANKVMHAVPLEISKEGM</sequence>
<gene>
    <name evidence="1" type="ORF">DFP76_104310</name>
</gene>
<dbReference type="OrthoDB" id="156515at2"/>
<dbReference type="Pfam" id="PF10054">
    <property type="entry name" value="DUF2291"/>
    <property type="match status" value="1"/>
</dbReference>
<keyword evidence="1" id="KW-0449">Lipoprotein</keyword>
<dbReference type="EMBL" id="QNRF01000004">
    <property type="protein sequence ID" value="RBO83491.1"/>
    <property type="molecule type" value="Genomic_DNA"/>
</dbReference>
<evidence type="ECO:0000313" key="1">
    <source>
        <dbReference type="EMBL" id="RBO83491.1"/>
    </source>
</evidence>
<dbReference type="RefSeq" id="WP_113874439.1">
    <property type="nucleotide sequence ID" value="NZ_QNRF01000004.1"/>
</dbReference>
<keyword evidence="2" id="KW-1185">Reference proteome</keyword>